<dbReference type="EMBL" id="CP028843">
    <property type="protein sequence ID" value="AWB20937.1"/>
    <property type="molecule type" value="Genomic_DNA"/>
</dbReference>
<dbReference type="Proteomes" id="UP000244755">
    <property type="component" value="Chromosome 1"/>
</dbReference>
<name>A0A2R4WHC8_9HYPH</name>
<reference evidence="2 3" key="1">
    <citation type="submission" date="2018-04" db="EMBL/GenBank/DDBJ databases">
        <title>Methylobacterium sp. PR1016A genome.</title>
        <authorList>
            <person name="Park W."/>
        </authorList>
    </citation>
    <scope>NUCLEOTIDE SEQUENCE [LARGE SCALE GENOMIC DNA]</scope>
    <source>
        <strain evidence="2 3">PR1016A</strain>
    </source>
</reference>
<sequence>MARGSITNVSRVTAKLDDLSRDARRQVSQSVFKGAQRIANRAAHLIKDGAVSGAGHVPSAPGQPPNADTHFLDRSIHVVQVGELAAEVRVTAGYAAALEYGTSKMAARPFMTPAVRQEQDAAAIDFLEGLAKARGLR</sequence>
<dbReference type="Pfam" id="PF04883">
    <property type="entry name" value="HK97-gp10_like"/>
    <property type="match status" value="1"/>
</dbReference>
<accession>A0A2R4WHC8</accession>
<keyword evidence="3" id="KW-1185">Reference proteome</keyword>
<evidence type="ECO:0008006" key="4">
    <source>
        <dbReference type="Google" id="ProtNLM"/>
    </source>
</evidence>
<dbReference type="RefSeq" id="WP_099952826.1">
    <property type="nucleotide sequence ID" value="NZ_CP028843.1"/>
</dbReference>
<dbReference type="OrthoDB" id="7428419at2"/>
<proteinExistence type="predicted"/>
<dbReference type="NCBIfam" id="TIGR01725">
    <property type="entry name" value="phge_HK97_gp10"/>
    <property type="match status" value="1"/>
</dbReference>
<gene>
    <name evidence="2" type="ORF">DA075_08450</name>
</gene>
<feature type="region of interest" description="Disordered" evidence="1">
    <location>
        <begin position="50"/>
        <end position="69"/>
    </location>
</feature>
<dbReference type="AlphaFoldDB" id="A0A2R4WHC8"/>
<evidence type="ECO:0000313" key="2">
    <source>
        <dbReference type="EMBL" id="AWB20937.1"/>
    </source>
</evidence>
<evidence type="ECO:0000313" key="3">
    <source>
        <dbReference type="Proteomes" id="UP000244755"/>
    </source>
</evidence>
<protein>
    <recommendedName>
        <fullName evidence="4">HK97 gp10 family phage protein</fullName>
    </recommendedName>
</protein>
<evidence type="ECO:0000256" key="1">
    <source>
        <dbReference type="SAM" id="MobiDB-lite"/>
    </source>
</evidence>
<organism evidence="2 3">
    <name type="scientific">Methylobacterium currus</name>
    <dbReference type="NCBI Taxonomy" id="2051553"/>
    <lineage>
        <taxon>Bacteria</taxon>
        <taxon>Pseudomonadati</taxon>
        <taxon>Pseudomonadota</taxon>
        <taxon>Alphaproteobacteria</taxon>
        <taxon>Hyphomicrobiales</taxon>
        <taxon>Methylobacteriaceae</taxon>
        <taxon>Methylobacterium</taxon>
    </lineage>
</organism>
<dbReference type="InterPro" id="IPR010064">
    <property type="entry name" value="HK97-gp10_tail"/>
</dbReference>
<dbReference type="KEGG" id="mee:DA075_08450"/>